<keyword evidence="3" id="KW-0808">Transferase</keyword>
<keyword evidence="9" id="KW-0325">Glycoprotein</keyword>
<evidence type="ECO:0000313" key="11">
    <source>
        <dbReference type="EMBL" id="KAF6027268.1"/>
    </source>
</evidence>
<evidence type="ECO:0000256" key="6">
    <source>
        <dbReference type="ARBA" id="ARBA00022989"/>
    </source>
</evidence>
<accession>A0A7J7JPC1</accession>
<comment type="similarity">
    <text evidence="2">Belongs to the galactose-3-O-sulfotransferase family.</text>
</comment>
<evidence type="ECO:0000256" key="1">
    <source>
        <dbReference type="ARBA" id="ARBA00004323"/>
    </source>
</evidence>
<dbReference type="GO" id="GO:0001733">
    <property type="term" value="F:galactosylceramide sulfotransferase activity"/>
    <property type="evidence" value="ECO:0007669"/>
    <property type="project" value="InterPro"/>
</dbReference>
<dbReference type="Gene3D" id="3.40.50.300">
    <property type="entry name" value="P-loop containing nucleotide triphosphate hydrolases"/>
    <property type="match status" value="1"/>
</dbReference>
<dbReference type="PANTHER" id="PTHR14647">
    <property type="entry name" value="GALACTOSE-3-O-SULFOTRANSFERASE"/>
    <property type="match status" value="1"/>
</dbReference>
<protein>
    <submittedName>
        <fullName evidence="11">Uncharacterized protein</fullName>
    </submittedName>
</protein>
<keyword evidence="7" id="KW-0333">Golgi apparatus</keyword>
<evidence type="ECO:0000256" key="10">
    <source>
        <dbReference type="SAM" id="Phobius"/>
    </source>
</evidence>
<dbReference type="PANTHER" id="PTHR14647:SF87">
    <property type="entry name" value="PUTATIVE-RELATED"/>
    <property type="match status" value="1"/>
</dbReference>
<keyword evidence="4 10" id="KW-0812">Transmembrane</keyword>
<proteinExistence type="inferred from homology"/>
<dbReference type="SUPFAM" id="SSF52540">
    <property type="entry name" value="P-loop containing nucleoside triphosphate hydrolases"/>
    <property type="match status" value="1"/>
</dbReference>
<evidence type="ECO:0000256" key="2">
    <source>
        <dbReference type="ARBA" id="ARBA00008124"/>
    </source>
</evidence>
<dbReference type="InterPro" id="IPR009729">
    <property type="entry name" value="Gal-3-0_sulfotransfrase"/>
</dbReference>
<evidence type="ECO:0000256" key="3">
    <source>
        <dbReference type="ARBA" id="ARBA00022679"/>
    </source>
</evidence>
<dbReference type="AlphaFoldDB" id="A0A7J7JPC1"/>
<dbReference type="InterPro" id="IPR027417">
    <property type="entry name" value="P-loop_NTPase"/>
</dbReference>
<comment type="subcellular location">
    <subcellularLocation>
        <location evidence="1">Golgi apparatus membrane</location>
        <topology evidence="1">Single-pass type II membrane protein</topology>
    </subcellularLocation>
</comment>
<keyword evidence="12" id="KW-1185">Reference proteome</keyword>
<comment type="caution">
    <text evidence="11">The sequence shown here is derived from an EMBL/GenBank/DDBJ whole genome shotgun (WGS) entry which is preliminary data.</text>
</comment>
<dbReference type="GO" id="GO:0000139">
    <property type="term" value="C:Golgi membrane"/>
    <property type="evidence" value="ECO:0007669"/>
    <property type="project" value="UniProtKB-SubCell"/>
</dbReference>
<dbReference type="Pfam" id="PF06990">
    <property type="entry name" value="Gal-3-0_sulfotr"/>
    <property type="match status" value="1"/>
</dbReference>
<evidence type="ECO:0000256" key="9">
    <source>
        <dbReference type="ARBA" id="ARBA00023180"/>
    </source>
</evidence>
<sequence>MGFIRRAKRWGKLIFAGGIFILIIAYYRLRPDFVSTDDTASFTSYVNGKECKKQLNFHLTKVEKTGSSTLAAILSRFVLRHGKQNVMVMTIGGHLDVTKVQGQIPGWDIGPASNRKAQVLADHARFKESFIEEHFVPGIQRITLVREPVSWFLSAVRFWKQDATSVLTNNLNMGLRNDYSGVKTLFHLSQLQWLGFDYDQRNDLENIKKYVKNIVNK</sequence>
<dbReference type="Proteomes" id="UP000593567">
    <property type="component" value="Unassembled WGS sequence"/>
</dbReference>
<organism evidence="11 12">
    <name type="scientific">Bugula neritina</name>
    <name type="common">Brown bryozoan</name>
    <name type="synonym">Sertularia neritina</name>
    <dbReference type="NCBI Taxonomy" id="10212"/>
    <lineage>
        <taxon>Eukaryota</taxon>
        <taxon>Metazoa</taxon>
        <taxon>Spiralia</taxon>
        <taxon>Lophotrochozoa</taxon>
        <taxon>Bryozoa</taxon>
        <taxon>Gymnolaemata</taxon>
        <taxon>Cheilostomatida</taxon>
        <taxon>Flustrina</taxon>
        <taxon>Buguloidea</taxon>
        <taxon>Bugulidae</taxon>
        <taxon>Bugula</taxon>
    </lineage>
</organism>
<keyword evidence="5" id="KW-0735">Signal-anchor</keyword>
<keyword evidence="6 10" id="KW-1133">Transmembrane helix</keyword>
<evidence type="ECO:0000256" key="7">
    <source>
        <dbReference type="ARBA" id="ARBA00023034"/>
    </source>
</evidence>
<dbReference type="GO" id="GO:0009247">
    <property type="term" value="P:glycolipid biosynthetic process"/>
    <property type="evidence" value="ECO:0007669"/>
    <property type="project" value="InterPro"/>
</dbReference>
<name>A0A7J7JPC1_BUGNE</name>
<reference evidence="11" key="1">
    <citation type="submission" date="2020-06" db="EMBL/GenBank/DDBJ databases">
        <title>Draft genome of Bugula neritina, a colonial animal packing powerful symbionts and potential medicines.</title>
        <authorList>
            <person name="Rayko M."/>
        </authorList>
    </citation>
    <scope>NUCLEOTIDE SEQUENCE [LARGE SCALE GENOMIC DNA]</scope>
    <source>
        <strain evidence="11">Kwan_BN1</strain>
    </source>
</reference>
<evidence type="ECO:0000256" key="4">
    <source>
        <dbReference type="ARBA" id="ARBA00022692"/>
    </source>
</evidence>
<dbReference type="EMBL" id="VXIV02002113">
    <property type="protein sequence ID" value="KAF6027268.1"/>
    <property type="molecule type" value="Genomic_DNA"/>
</dbReference>
<evidence type="ECO:0000256" key="5">
    <source>
        <dbReference type="ARBA" id="ARBA00022968"/>
    </source>
</evidence>
<gene>
    <name evidence="11" type="ORF">EB796_014417</name>
</gene>
<feature type="transmembrane region" description="Helical" evidence="10">
    <location>
        <begin position="12"/>
        <end position="29"/>
    </location>
</feature>
<evidence type="ECO:0000313" key="12">
    <source>
        <dbReference type="Proteomes" id="UP000593567"/>
    </source>
</evidence>
<evidence type="ECO:0000256" key="8">
    <source>
        <dbReference type="ARBA" id="ARBA00023136"/>
    </source>
</evidence>
<keyword evidence="8 10" id="KW-0472">Membrane</keyword>